<name>A0A7K0CRQ8_9ACTN</name>
<protein>
    <submittedName>
        <fullName evidence="2">Uncharacterized protein</fullName>
    </submittedName>
</protein>
<evidence type="ECO:0000313" key="2">
    <source>
        <dbReference type="EMBL" id="MQY16176.1"/>
    </source>
</evidence>
<gene>
    <name evidence="2" type="ORF">SRB5_63720</name>
</gene>
<proteinExistence type="predicted"/>
<accession>A0A7K0CRQ8</accession>
<dbReference type="RefSeq" id="WP_153456965.1">
    <property type="nucleotide sequence ID" value="NZ_WEGJ01000047.1"/>
</dbReference>
<keyword evidence="3" id="KW-1185">Reference proteome</keyword>
<dbReference type="OrthoDB" id="4296169at2"/>
<evidence type="ECO:0000313" key="3">
    <source>
        <dbReference type="Proteomes" id="UP000466345"/>
    </source>
</evidence>
<comment type="caution">
    <text evidence="2">The sequence shown here is derived from an EMBL/GenBank/DDBJ whole genome shotgun (WGS) entry which is preliminary data.</text>
</comment>
<dbReference type="AlphaFoldDB" id="A0A7K0CRQ8"/>
<evidence type="ECO:0000256" key="1">
    <source>
        <dbReference type="SAM" id="MobiDB-lite"/>
    </source>
</evidence>
<sequence length="147" mass="16242">MIPLEAMSASNLKVSYESMGDFRKQVQSALDTLRNSKGAPQVVADQTVEQHALHSGSSFAEAEGLTAHYTAVQQTLTQMADLVDRLLDALEIAMRGAESGYQNLDEDERRRFHTVNTEVYDRREQARSEDPAQPAARPADNSDKGAF</sequence>
<reference evidence="2 3" key="1">
    <citation type="submission" date="2019-10" db="EMBL/GenBank/DDBJ databases">
        <title>Streptomyces smaragdinus sp. nov. and Streptomyces fabii sp. nov., isolated from the gut of fungus growing-termite Macrotermes natalensis.</title>
        <authorList>
            <person name="Schwitalla J."/>
            <person name="Benndorf R."/>
            <person name="Martin K."/>
            <person name="De Beer W."/>
            <person name="Kaster A.-K."/>
            <person name="Vollmers J."/>
            <person name="Poulsen M."/>
            <person name="Beemelmanns C."/>
        </authorList>
    </citation>
    <scope>NUCLEOTIDE SEQUENCE [LARGE SCALE GENOMIC DNA]</scope>
    <source>
        <strain evidence="2 3">RB5</strain>
    </source>
</reference>
<feature type="region of interest" description="Disordered" evidence="1">
    <location>
        <begin position="97"/>
        <end position="147"/>
    </location>
</feature>
<organism evidence="2 3">
    <name type="scientific">Streptomyces smaragdinus</name>
    <dbReference type="NCBI Taxonomy" id="2585196"/>
    <lineage>
        <taxon>Bacteria</taxon>
        <taxon>Bacillati</taxon>
        <taxon>Actinomycetota</taxon>
        <taxon>Actinomycetes</taxon>
        <taxon>Kitasatosporales</taxon>
        <taxon>Streptomycetaceae</taxon>
        <taxon>Streptomyces</taxon>
    </lineage>
</organism>
<dbReference type="EMBL" id="WEGJ01000047">
    <property type="protein sequence ID" value="MQY16176.1"/>
    <property type="molecule type" value="Genomic_DNA"/>
</dbReference>
<dbReference type="Proteomes" id="UP000466345">
    <property type="component" value="Unassembled WGS sequence"/>
</dbReference>
<feature type="compositionally biased region" description="Basic and acidic residues" evidence="1">
    <location>
        <begin position="119"/>
        <end position="130"/>
    </location>
</feature>